<dbReference type="Gene3D" id="3.30.750.140">
    <property type="match status" value="1"/>
</dbReference>
<reference evidence="3 4" key="1">
    <citation type="submission" date="2019-03" db="EMBL/GenBank/DDBJ databases">
        <title>Genomic Encyclopedia of Type Strains, Phase IV (KMG-IV): sequencing the most valuable type-strain genomes for metagenomic binning, comparative biology and taxonomic classification.</title>
        <authorList>
            <person name="Goeker M."/>
        </authorList>
    </citation>
    <scope>NUCLEOTIDE SEQUENCE [LARGE SCALE GENOMIC DNA]</scope>
    <source>
        <strain evidence="3 4">DSM 28697</strain>
    </source>
</reference>
<keyword evidence="3" id="KW-0282">Flagellum</keyword>
<dbReference type="InterPro" id="IPR038610">
    <property type="entry name" value="FliK-like_C_sf"/>
</dbReference>
<dbReference type="RefSeq" id="WP_133580330.1">
    <property type="nucleotide sequence ID" value="NZ_SNYJ01000007.1"/>
</dbReference>
<feature type="region of interest" description="Disordered" evidence="1">
    <location>
        <begin position="380"/>
        <end position="413"/>
    </location>
</feature>
<organism evidence="3 4">
    <name type="scientific">Aureibacillus halotolerans</name>
    <dbReference type="NCBI Taxonomy" id="1508390"/>
    <lineage>
        <taxon>Bacteria</taxon>
        <taxon>Bacillati</taxon>
        <taxon>Bacillota</taxon>
        <taxon>Bacilli</taxon>
        <taxon>Bacillales</taxon>
        <taxon>Bacillaceae</taxon>
        <taxon>Aureibacillus</taxon>
    </lineage>
</organism>
<dbReference type="Proteomes" id="UP000295632">
    <property type="component" value="Unassembled WGS sequence"/>
</dbReference>
<accession>A0A4R6U124</accession>
<evidence type="ECO:0000313" key="4">
    <source>
        <dbReference type="Proteomes" id="UP000295632"/>
    </source>
</evidence>
<keyword evidence="3" id="KW-0966">Cell projection</keyword>
<gene>
    <name evidence="3" type="ORF">EV213_10718</name>
</gene>
<sequence length="426" mass="47080">MNGFPAMPLTGQLNSLVQKLSTTENGKELSITTLFGDYFSASLGATTKSVLSNSEATLPSFLAEVKALLQETGMSFEDLEALLSKLSQIVSAEELLLESDIPVEEKNDVGDGSEVQLQQLVVLVSQLMTLSEGKQSSGEVAKSSQQELRVALQQLLGQTEKPIQHLTHQQTQQQATKTMPQTQVSMMTEGTVPLQRIEVLVQLANVKNKLPDQWETLKAAIVGSSDARKGIESKWTHQGEQQRWKLLEGQVQQTQPVVPVHSEQGKGTSLHTALQKTETLPGASQTQRPVLEQLQQAFKHHFSARPEALPTRLTIQLQPENLGQVTLRLTQTNQGIVALVTAHVTQTKELLESNLHQLRNALGQQNIQIDRIEIAQADDTERSLTEQHTDDQQQSSDQEQGTSQEADAETSRFIDELEQELLNLRV</sequence>
<comment type="caution">
    <text evidence="3">The sequence shown here is derived from an EMBL/GenBank/DDBJ whole genome shotgun (WGS) entry which is preliminary data.</text>
</comment>
<keyword evidence="3" id="KW-0969">Cilium</keyword>
<dbReference type="EMBL" id="SNYJ01000007">
    <property type="protein sequence ID" value="TDQ39651.1"/>
    <property type="molecule type" value="Genomic_DNA"/>
</dbReference>
<feature type="domain" description="Flagellar hook-length control protein-like C-terminal" evidence="2">
    <location>
        <begin position="311"/>
        <end position="380"/>
    </location>
</feature>
<proteinExistence type="predicted"/>
<dbReference type="OrthoDB" id="2968951at2"/>
<keyword evidence="4" id="KW-1185">Reference proteome</keyword>
<dbReference type="InterPro" id="IPR021136">
    <property type="entry name" value="Flagellar_hook_control-like_C"/>
</dbReference>
<dbReference type="AlphaFoldDB" id="A0A4R6U124"/>
<dbReference type="CDD" id="cd17470">
    <property type="entry name" value="T3SS_Flik_C"/>
    <property type="match status" value="1"/>
</dbReference>
<protein>
    <submittedName>
        <fullName evidence="3">Flagellar hook-length control protein FliK</fullName>
    </submittedName>
</protein>
<name>A0A4R6U124_9BACI</name>
<evidence type="ECO:0000259" key="2">
    <source>
        <dbReference type="Pfam" id="PF02120"/>
    </source>
</evidence>
<evidence type="ECO:0000313" key="3">
    <source>
        <dbReference type="EMBL" id="TDQ39651.1"/>
    </source>
</evidence>
<dbReference type="Pfam" id="PF02120">
    <property type="entry name" value="Flg_hook"/>
    <property type="match status" value="1"/>
</dbReference>
<evidence type="ECO:0000256" key="1">
    <source>
        <dbReference type="SAM" id="MobiDB-lite"/>
    </source>
</evidence>
<feature type="compositionally biased region" description="Basic and acidic residues" evidence="1">
    <location>
        <begin position="380"/>
        <end position="391"/>
    </location>
</feature>
<feature type="compositionally biased region" description="Low complexity" evidence="1">
    <location>
        <begin position="392"/>
        <end position="405"/>
    </location>
</feature>